<dbReference type="PROSITE" id="PS50975">
    <property type="entry name" value="ATP_GRASP"/>
    <property type="match status" value="1"/>
</dbReference>
<dbReference type="AlphaFoldDB" id="A0A081NTI4"/>
<accession>A0A081NTI4</accession>
<sequence>MLSNKAAVALRKTVMGTFDPETRWRDPLLSMLPRIPDPERDRIVLCMDELLFPLCGPDDILVTRCRIDDALLDYFDKLGVSFHHRSVVDLTSPEAEEALRSQDFASCIFKLAPRDGIPGSNTDKPYVLSPYAVTEEAQEYAGKVAFANPLPDLAVVKRVNSKLYHHRLLEDTGLHTYGTPVMSAEEAEQYGTELLRTGAFLIKDPFGVSGKGNLLIESPSLLKRIVSHLRKQEEAGSQTLFLLEPLLPKAVDFSSQWLLEPDGSRQLISVQRMINRQQNYGGSVTAETAFVNFLEQKGYFSMLEAALHELYLDGYFGYVCFDSMMLEDGELVPIVEINARMSMGLINAHLDRLLGGWNLKGWLTYLSVALPDEFRFERLLQTLEDEQLLFTPLRQIGIIPLSSGTLTVNGGPGARSKAKPKGRLYMSVIGQTEEAREETLERLKQLLYDLSVTVFH</sequence>
<dbReference type="InterPro" id="IPR011761">
    <property type="entry name" value="ATP-grasp"/>
</dbReference>
<dbReference type="SUPFAM" id="SSF56059">
    <property type="entry name" value="Glutathione synthetase ATP-binding domain-like"/>
    <property type="match status" value="1"/>
</dbReference>
<dbReference type="eggNOG" id="COG0027">
    <property type="taxonomic scope" value="Bacteria"/>
</dbReference>
<name>A0A081NTI4_9BACL</name>
<keyword evidence="4" id="KW-1185">Reference proteome</keyword>
<organism evidence="3 4">
    <name type="scientific">Paenibacillus tyrfis</name>
    <dbReference type="NCBI Taxonomy" id="1501230"/>
    <lineage>
        <taxon>Bacteria</taxon>
        <taxon>Bacillati</taxon>
        <taxon>Bacillota</taxon>
        <taxon>Bacilli</taxon>
        <taxon>Bacillales</taxon>
        <taxon>Paenibacillaceae</taxon>
        <taxon>Paenibacillus</taxon>
    </lineage>
</organism>
<evidence type="ECO:0000256" key="1">
    <source>
        <dbReference type="PROSITE-ProRule" id="PRU00409"/>
    </source>
</evidence>
<dbReference type="GO" id="GO:0005524">
    <property type="term" value="F:ATP binding"/>
    <property type="evidence" value="ECO:0007669"/>
    <property type="project" value="UniProtKB-UniRule"/>
</dbReference>
<dbReference type="OrthoDB" id="20966at2"/>
<keyword evidence="1" id="KW-0067">ATP-binding</keyword>
<dbReference type="GO" id="GO:0046872">
    <property type="term" value="F:metal ion binding"/>
    <property type="evidence" value="ECO:0007669"/>
    <property type="project" value="InterPro"/>
</dbReference>
<dbReference type="EMBL" id="JNVM01000064">
    <property type="protein sequence ID" value="KEQ21757.1"/>
    <property type="molecule type" value="Genomic_DNA"/>
</dbReference>
<feature type="domain" description="ATP-grasp" evidence="2">
    <location>
        <begin position="166"/>
        <end position="368"/>
    </location>
</feature>
<evidence type="ECO:0000259" key="2">
    <source>
        <dbReference type="PROSITE" id="PS50975"/>
    </source>
</evidence>
<evidence type="ECO:0000313" key="3">
    <source>
        <dbReference type="EMBL" id="KEQ21757.1"/>
    </source>
</evidence>
<evidence type="ECO:0000313" key="4">
    <source>
        <dbReference type="Proteomes" id="UP000028123"/>
    </source>
</evidence>
<reference evidence="3 4" key="1">
    <citation type="submission" date="2014-06" db="EMBL/GenBank/DDBJ databases">
        <title>Draft genome sequence of Paenibacillus sp. MSt1.</title>
        <authorList>
            <person name="Aw Y.K."/>
            <person name="Ong K.S."/>
            <person name="Gan H.M."/>
            <person name="Lee S.M."/>
        </authorList>
    </citation>
    <scope>NUCLEOTIDE SEQUENCE [LARGE SCALE GENOMIC DNA]</scope>
    <source>
        <strain evidence="3 4">MSt1</strain>
    </source>
</reference>
<protein>
    <recommendedName>
        <fullName evidence="2">ATP-grasp domain-containing protein</fullName>
    </recommendedName>
</protein>
<comment type="caution">
    <text evidence="3">The sequence shown here is derived from an EMBL/GenBank/DDBJ whole genome shotgun (WGS) entry which is preliminary data.</text>
</comment>
<keyword evidence="1" id="KW-0547">Nucleotide-binding</keyword>
<proteinExistence type="predicted"/>
<dbReference type="RefSeq" id="WP_036693620.1">
    <property type="nucleotide sequence ID" value="NZ_JNVM01000064.1"/>
</dbReference>
<dbReference type="Proteomes" id="UP000028123">
    <property type="component" value="Unassembled WGS sequence"/>
</dbReference>
<gene>
    <name evidence="3" type="ORF">ET33_33945</name>
</gene>